<evidence type="ECO:0008006" key="4">
    <source>
        <dbReference type="Google" id="ProtNLM"/>
    </source>
</evidence>
<protein>
    <recommendedName>
        <fullName evidence="4">Type 4 fimbrial biogenesis protein PilX N-terminal domain-containing protein</fullName>
    </recommendedName>
</protein>
<comment type="caution">
    <text evidence="2">The sequence shown here is derived from an EMBL/GenBank/DDBJ whole genome shotgun (WGS) entry which is preliminary data.</text>
</comment>
<reference evidence="3" key="1">
    <citation type="submission" date="2017-09" db="EMBL/GenBank/DDBJ databases">
        <title>Depth-based differentiation of microbial function through sediment-hosted aquifers and enrichment of novel symbionts in the deep terrestrial subsurface.</title>
        <authorList>
            <person name="Probst A.J."/>
            <person name="Ladd B."/>
            <person name="Jarett J.K."/>
            <person name="Geller-Mcgrath D.E."/>
            <person name="Sieber C.M.K."/>
            <person name="Emerson J.B."/>
            <person name="Anantharaman K."/>
            <person name="Thomas B.C."/>
            <person name="Malmstrom R."/>
            <person name="Stieglmeier M."/>
            <person name="Klingl A."/>
            <person name="Woyke T."/>
            <person name="Ryan C.M."/>
            <person name="Banfield J.F."/>
        </authorList>
    </citation>
    <scope>NUCLEOTIDE SEQUENCE [LARGE SCALE GENOMIC DNA]</scope>
</reference>
<dbReference type="AlphaFoldDB" id="A0A2M7APZ6"/>
<name>A0A2M7APZ6_9BACT</name>
<keyword evidence="1" id="KW-0472">Membrane</keyword>
<proteinExistence type="predicted"/>
<sequence length="298" mass="31494">MKYLPRKESGQALLLVLLSMSVVLTIVLSILARSTVDIGVSSRSEESVRAFSAAEAGIEQALVAGPLSGTLANDATFDAKVTDFSSAVTEFVLPSSLYSGESATVWFVSHDADGNLSCADGNCFKGKRIKVCWGKENTPDNTDKTPAIEVSIIYLTSPGVYTTAQIARAVVDPNDSRNDTNKFSDDDGGICTLGDQSFAFNKTISFGGGGFEISPASIYMNVNGLQLARISFLYNTEGHPVYVKVFPVGGSSLPAQGVAINSSGVSGSSTRKVEVIRGFKELPGIFENAVFSQEGITK</sequence>
<accession>A0A2M7APZ6</accession>
<evidence type="ECO:0000313" key="3">
    <source>
        <dbReference type="Proteomes" id="UP000230972"/>
    </source>
</evidence>
<keyword evidence="1" id="KW-0812">Transmembrane</keyword>
<feature type="transmembrane region" description="Helical" evidence="1">
    <location>
        <begin position="12"/>
        <end position="32"/>
    </location>
</feature>
<organism evidence="2 3">
    <name type="scientific">Candidatus Woesebacteria bacterium CG06_land_8_20_14_3_00_39_27</name>
    <dbReference type="NCBI Taxonomy" id="1975057"/>
    <lineage>
        <taxon>Bacteria</taxon>
        <taxon>Candidatus Woeseibacteriota</taxon>
    </lineage>
</organism>
<dbReference type="EMBL" id="PEWC01000038">
    <property type="protein sequence ID" value="PIU71722.1"/>
    <property type="molecule type" value="Genomic_DNA"/>
</dbReference>
<evidence type="ECO:0000313" key="2">
    <source>
        <dbReference type="EMBL" id="PIU71722.1"/>
    </source>
</evidence>
<dbReference type="Proteomes" id="UP000230972">
    <property type="component" value="Unassembled WGS sequence"/>
</dbReference>
<keyword evidence="1" id="KW-1133">Transmembrane helix</keyword>
<gene>
    <name evidence="2" type="ORF">COS80_01745</name>
</gene>
<evidence type="ECO:0000256" key="1">
    <source>
        <dbReference type="SAM" id="Phobius"/>
    </source>
</evidence>